<accession>A0A9D1DV48</accession>
<evidence type="ECO:0000313" key="2">
    <source>
        <dbReference type="EMBL" id="HIR59563.1"/>
    </source>
</evidence>
<name>A0A9D1DV48_9FIRM</name>
<keyword evidence="1" id="KW-1133">Transmembrane helix</keyword>
<feature type="transmembrane region" description="Helical" evidence="1">
    <location>
        <begin position="66"/>
        <end position="86"/>
    </location>
</feature>
<feature type="transmembrane region" description="Helical" evidence="1">
    <location>
        <begin position="34"/>
        <end position="54"/>
    </location>
</feature>
<evidence type="ECO:0000256" key="1">
    <source>
        <dbReference type="SAM" id="Phobius"/>
    </source>
</evidence>
<comment type="caution">
    <text evidence="2">The sequence shown here is derived from an EMBL/GenBank/DDBJ whole genome shotgun (WGS) entry which is preliminary data.</text>
</comment>
<protein>
    <submittedName>
        <fullName evidence="2">Uncharacterized protein</fullName>
    </submittedName>
</protein>
<dbReference type="Proteomes" id="UP000824232">
    <property type="component" value="Unassembled WGS sequence"/>
</dbReference>
<evidence type="ECO:0000313" key="3">
    <source>
        <dbReference type="Proteomes" id="UP000824232"/>
    </source>
</evidence>
<feature type="transmembrane region" description="Helical" evidence="1">
    <location>
        <begin position="7"/>
        <end position="28"/>
    </location>
</feature>
<feature type="transmembrane region" description="Helical" evidence="1">
    <location>
        <begin position="106"/>
        <end position="126"/>
    </location>
</feature>
<reference evidence="2" key="2">
    <citation type="journal article" date="2021" name="PeerJ">
        <title>Extensive microbial diversity within the chicken gut microbiome revealed by metagenomics and culture.</title>
        <authorList>
            <person name="Gilroy R."/>
            <person name="Ravi A."/>
            <person name="Getino M."/>
            <person name="Pursley I."/>
            <person name="Horton D.L."/>
            <person name="Alikhan N.F."/>
            <person name="Baker D."/>
            <person name="Gharbi K."/>
            <person name="Hall N."/>
            <person name="Watson M."/>
            <person name="Adriaenssens E.M."/>
            <person name="Foster-Nyarko E."/>
            <person name="Jarju S."/>
            <person name="Secka A."/>
            <person name="Antonio M."/>
            <person name="Oren A."/>
            <person name="Chaudhuri R.R."/>
            <person name="La Ragione R."/>
            <person name="Hildebrand F."/>
            <person name="Pallen M.J."/>
        </authorList>
    </citation>
    <scope>NUCLEOTIDE SEQUENCE</scope>
    <source>
        <strain evidence="2">CHK184-20233</strain>
    </source>
</reference>
<keyword evidence="1" id="KW-0472">Membrane</keyword>
<gene>
    <name evidence="2" type="ORF">IAB38_05885</name>
</gene>
<sequence length="132" mass="15540">MLESMAYYLRLLSVVFFVIFVCLLLEVIFNCGAFGISFLVMCSLFVLINIFTVISRKDIYKELVSYNLISFALTFYLGIIVVKLYTDYRAHSMMYMINYDYFKTNFIIIDLVILGIILNTLFIYFVDIKKED</sequence>
<reference evidence="2" key="1">
    <citation type="submission" date="2020-10" db="EMBL/GenBank/DDBJ databases">
        <authorList>
            <person name="Gilroy R."/>
        </authorList>
    </citation>
    <scope>NUCLEOTIDE SEQUENCE</scope>
    <source>
        <strain evidence="2">CHK184-20233</strain>
    </source>
</reference>
<dbReference type="AlphaFoldDB" id="A0A9D1DV48"/>
<proteinExistence type="predicted"/>
<keyword evidence="1" id="KW-0812">Transmembrane</keyword>
<organism evidence="2 3">
    <name type="scientific">Candidatus Onthousia excrementipullorum</name>
    <dbReference type="NCBI Taxonomy" id="2840884"/>
    <lineage>
        <taxon>Bacteria</taxon>
        <taxon>Bacillati</taxon>
        <taxon>Bacillota</taxon>
        <taxon>Bacilli</taxon>
        <taxon>Candidatus Onthousia</taxon>
    </lineage>
</organism>
<dbReference type="EMBL" id="DVHC01000060">
    <property type="protein sequence ID" value="HIR59563.1"/>
    <property type="molecule type" value="Genomic_DNA"/>
</dbReference>